<feature type="region of interest" description="Disordered" evidence="1">
    <location>
        <begin position="57"/>
        <end position="83"/>
    </location>
</feature>
<organism evidence="2 3">
    <name type="scientific">Mycolicibacterium peregrinum</name>
    <name type="common">Mycobacterium peregrinum</name>
    <dbReference type="NCBI Taxonomy" id="43304"/>
    <lineage>
        <taxon>Bacteria</taxon>
        <taxon>Bacillati</taxon>
        <taxon>Actinomycetota</taxon>
        <taxon>Actinomycetes</taxon>
        <taxon>Mycobacteriales</taxon>
        <taxon>Mycobacteriaceae</taxon>
        <taxon>Mycolicibacterium</taxon>
    </lineage>
</organism>
<dbReference type="OrthoDB" id="4641890at2"/>
<protein>
    <submittedName>
        <fullName evidence="2">Uncharacterized protein</fullName>
    </submittedName>
</protein>
<dbReference type="RefSeq" id="WP_064932139.1">
    <property type="nucleotide sequence ID" value="NZ_LZSO01000018.1"/>
</dbReference>
<comment type="caution">
    <text evidence="2">The sequence shown here is derived from an EMBL/GenBank/DDBJ whole genome shotgun (WGS) entry which is preliminary data.</text>
</comment>
<accession>A0A1A0R7M3</accession>
<dbReference type="Proteomes" id="UP000093902">
    <property type="component" value="Unassembled WGS sequence"/>
</dbReference>
<name>A0A1A0R7M3_MYCPR</name>
<sequence length="107" mass="10839">MGRTRARRAAAVAVLALGVAVLGVTLAMVLAAVPVVAVAGAVRGALAAIGPTPIGIGKRQCPSDTGGDQARKHQTGRGGDAQPRTHVVTTLSRTAQQLRLMNLILAQ</sequence>
<evidence type="ECO:0000313" key="3">
    <source>
        <dbReference type="Proteomes" id="UP000093902"/>
    </source>
</evidence>
<dbReference type="AlphaFoldDB" id="A0A1A0R7M3"/>
<reference evidence="3" key="1">
    <citation type="submission" date="2016-06" db="EMBL/GenBank/DDBJ databases">
        <authorList>
            <person name="Sutton G."/>
            <person name="Brinkac L."/>
            <person name="Sanka R."/>
            <person name="Adams M."/>
            <person name="Lau E."/>
            <person name="Mehaffy C."/>
            <person name="Tameris M."/>
            <person name="Hatherill M."/>
            <person name="Hanekom W."/>
            <person name="Mahomed H."/>
            <person name="Mcshane H."/>
        </authorList>
    </citation>
    <scope>NUCLEOTIDE SEQUENCE [LARGE SCALE GENOMIC DNA]</scope>
    <source>
        <strain evidence="3">852002-51209_SCH5440388</strain>
    </source>
</reference>
<proteinExistence type="predicted"/>
<gene>
    <name evidence="2" type="ORF">A5792_19040</name>
</gene>
<evidence type="ECO:0000313" key="2">
    <source>
        <dbReference type="EMBL" id="OBB30485.1"/>
    </source>
</evidence>
<dbReference type="EMBL" id="LZSO01000018">
    <property type="protein sequence ID" value="OBB30485.1"/>
    <property type="molecule type" value="Genomic_DNA"/>
</dbReference>
<evidence type="ECO:0000256" key="1">
    <source>
        <dbReference type="SAM" id="MobiDB-lite"/>
    </source>
</evidence>